<feature type="region of interest" description="Disordered" evidence="1">
    <location>
        <begin position="31"/>
        <end position="55"/>
    </location>
</feature>
<evidence type="ECO:0000313" key="3">
    <source>
        <dbReference type="Proteomes" id="UP000560081"/>
    </source>
</evidence>
<proteinExistence type="predicted"/>
<sequence length="271" mass="29888">MAEDEESQVAEDFGRMVRIATGSIMQVAESRARRRQVGASTDAAATRDRQRMEDNASRVVQHDLYRAEFWKHAGSESIADRMAVAATLGESNPAAQSAWMHGADVIRSTYGIDLQKINREYPNSQEERHAALRDALDDRFQMNRYDAEADRVRDVAEELGRPKTERENVTAGPGNVRGAETEAEAIQVAEKLEAEADRERMEEGESLERAERAEDAGRDVQPTLDTDGLAARREFARERADEATATPQGPGPSPVATAAHERVAGTGRVNL</sequence>
<feature type="compositionally biased region" description="Basic and acidic residues" evidence="1">
    <location>
        <begin position="45"/>
        <end position="55"/>
    </location>
</feature>
<feature type="non-terminal residue" evidence="2">
    <location>
        <position position="271"/>
    </location>
</feature>
<feature type="region of interest" description="Disordered" evidence="1">
    <location>
        <begin position="157"/>
        <end position="271"/>
    </location>
</feature>
<organism evidence="2 3">
    <name type="scientific">Micrococcus flavus</name>
    <dbReference type="NCBI Taxonomy" id="384602"/>
    <lineage>
        <taxon>Bacteria</taxon>
        <taxon>Bacillati</taxon>
        <taxon>Actinomycetota</taxon>
        <taxon>Actinomycetes</taxon>
        <taxon>Micrococcales</taxon>
        <taxon>Micrococcaceae</taxon>
        <taxon>Micrococcus</taxon>
    </lineage>
</organism>
<reference evidence="2 3" key="1">
    <citation type="submission" date="2020-08" db="EMBL/GenBank/DDBJ databases">
        <title>Sequencing the genomes of 1000 actinobacteria strains.</title>
        <authorList>
            <person name="Klenk H.-P."/>
        </authorList>
    </citation>
    <scope>NUCLEOTIDE SEQUENCE [LARGE SCALE GENOMIC DNA]</scope>
    <source>
        <strain evidence="2 3">DSM 19079</strain>
    </source>
</reference>
<dbReference type="EMBL" id="JACHMC010000002">
    <property type="protein sequence ID" value="MBB4883991.1"/>
    <property type="molecule type" value="Genomic_DNA"/>
</dbReference>
<evidence type="ECO:0000256" key="1">
    <source>
        <dbReference type="SAM" id="MobiDB-lite"/>
    </source>
</evidence>
<feature type="compositionally biased region" description="Basic and acidic residues" evidence="1">
    <location>
        <begin position="190"/>
        <end position="218"/>
    </location>
</feature>
<feature type="compositionally biased region" description="Basic and acidic residues" evidence="1">
    <location>
        <begin position="230"/>
        <end position="242"/>
    </location>
</feature>
<accession>A0A7W7L6I4</accession>
<protein>
    <submittedName>
        <fullName evidence="2">Uncharacterized protein</fullName>
    </submittedName>
</protein>
<keyword evidence="3" id="KW-1185">Reference proteome</keyword>
<gene>
    <name evidence="2" type="ORF">BJ976_002399</name>
</gene>
<dbReference type="RefSeq" id="WP_184231914.1">
    <property type="nucleotide sequence ID" value="NZ_JACHMC010000002.1"/>
</dbReference>
<dbReference type="AlphaFoldDB" id="A0A7W7L6I4"/>
<name>A0A7W7L6I4_9MICC</name>
<evidence type="ECO:0000313" key="2">
    <source>
        <dbReference type="EMBL" id="MBB4883991.1"/>
    </source>
</evidence>
<comment type="caution">
    <text evidence="2">The sequence shown here is derived from an EMBL/GenBank/DDBJ whole genome shotgun (WGS) entry which is preliminary data.</text>
</comment>
<feature type="compositionally biased region" description="Basic and acidic residues" evidence="1">
    <location>
        <begin position="157"/>
        <end position="168"/>
    </location>
</feature>
<dbReference type="Proteomes" id="UP000560081">
    <property type="component" value="Unassembled WGS sequence"/>
</dbReference>